<dbReference type="GO" id="GO:0000981">
    <property type="term" value="F:DNA-binding transcription factor activity, RNA polymerase II-specific"/>
    <property type="evidence" value="ECO:0007669"/>
    <property type="project" value="TreeGrafter"/>
</dbReference>
<feature type="domain" description="C2H2-type" evidence="11">
    <location>
        <begin position="512"/>
        <end position="539"/>
    </location>
</feature>
<evidence type="ECO:0000256" key="9">
    <source>
        <dbReference type="PROSITE-ProRule" id="PRU01263"/>
    </source>
</evidence>
<dbReference type="Pfam" id="PF13912">
    <property type="entry name" value="zf-C2H2_6"/>
    <property type="match status" value="2"/>
</dbReference>
<evidence type="ECO:0000259" key="11">
    <source>
        <dbReference type="PROSITE" id="PS50157"/>
    </source>
</evidence>
<dbReference type="PROSITE" id="PS00028">
    <property type="entry name" value="ZINC_FINGER_C2H2_1"/>
    <property type="match status" value="7"/>
</dbReference>
<dbReference type="InterPro" id="IPR013087">
    <property type="entry name" value="Znf_C2H2_type"/>
</dbReference>
<evidence type="ECO:0000256" key="6">
    <source>
        <dbReference type="ARBA" id="ARBA00022833"/>
    </source>
</evidence>
<keyword evidence="10" id="KW-0812">Transmembrane</keyword>
<organism evidence="13">
    <name type="scientific">Ceratitis capitata</name>
    <name type="common">Mediterranean fruit fly</name>
    <name type="synonym">Tephritis capitata</name>
    <dbReference type="NCBI Taxonomy" id="7213"/>
    <lineage>
        <taxon>Eukaryota</taxon>
        <taxon>Metazoa</taxon>
        <taxon>Ecdysozoa</taxon>
        <taxon>Arthropoda</taxon>
        <taxon>Hexapoda</taxon>
        <taxon>Insecta</taxon>
        <taxon>Pterygota</taxon>
        <taxon>Neoptera</taxon>
        <taxon>Endopterygota</taxon>
        <taxon>Diptera</taxon>
        <taxon>Brachycera</taxon>
        <taxon>Muscomorpha</taxon>
        <taxon>Tephritoidea</taxon>
        <taxon>Tephritidae</taxon>
        <taxon>Ceratitis</taxon>
        <taxon>Ceratitis</taxon>
    </lineage>
</organism>
<dbReference type="Pfam" id="PF00096">
    <property type="entry name" value="zf-C2H2"/>
    <property type="match status" value="4"/>
</dbReference>
<dbReference type="FunFam" id="3.30.160.60:FF:000176">
    <property type="entry name" value="zinc finger protein 70"/>
    <property type="match status" value="1"/>
</dbReference>
<evidence type="ECO:0000256" key="10">
    <source>
        <dbReference type="SAM" id="Phobius"/>
    </source>
</evidence>
<dbReference type="PROSITE" id="PS50157">
    <property type="entry name" value="ZINC_FINGER_C2H2_2"/>
    <property type="match status" value="7"/>
</dbReference>
<dbReference type="SUPFAM" id="SSF57667">
    <property type="entry name" value="beta-beta-alpha zinc fingers"/>
    <property type="match status" value="4"/>
</dbReference>
<evidence type="ECO:0000256" key="3">
    <source>
        <dbReference type="ARBA" id="ARBA00022723"/>
    </source>
</evidence>
<dbReference type="FunFam" id="3.30.160.60:FF:000100">
    <property type="entry name" value="Zinc finger 45-like"/>
    <property type="match status" value="1"/>
</dbReference>
<evidence type="ECO:0000256" key="4">
    <source>
        <dbReference type="ARBA" id="ARBA00022737"/>
    </source>
</evidence>
<feature type="binding site" evidence="9">
    <location>
        <position position="52"/>
    </location>
    <ligand>
        <name>Zn(2+)</name>
        <dbReference type="ChEBI" id="CHEBI:29105"/>
    </ligand>
</feature>
<keyword evidence="10" id="KW-0472">Membrane</keyword>
<dbReference type="GO" id="GO:0008270">
    <property type="term" value="F:zinc ion binding"/>
    <property type="evidence" value="ECO:0007669"/>
    <property type="project" value="UniProtKB-UniRule"/>
</dbReference>
<feature type="binding site" evidence="9">
    <location>
        <position position="55"/>
    </location>
    <ligand>
        <name>Zn(2+)</name>
        <dbReference type="ChEBI" id="CHEBI:29105"/>
    </ligand>
</feature>
<dbReference type="OrthoDB" id="427030at2759"/>
<evidence type="ECO:0000256" key="1">
    <source>
        <dbReference type="ARBA" id="ARBA00003767"/>
    </source>
</evidence>
<proteinExistence type="evidence at transcript level"/>
<accession>W8CC22</accession>
<feature type="transmembrane region" description="Helical" evidence="10">
    <location>
        <begin position="6"/>
        <end position="29"/>
    </location>
</feature>
<feature type="domain" description="C2H2-type" evidence="11">
    <location>
        <begin position="456"/>
        <end position="483"/>
    </location>
</feature>
<evidence type="ECO:0000259" key="12">
    <source>
        <dbReference type="PROSITE" id="PS51915"/>
    </source>
</evidence>
<dbReference type="InterPro" id="IPR036236">
    <property type="entry name" value="Znf_C2H2_sf"/>
</dbReference>
<feature type="domain" description="C2H2-type" evidence="11">
    <location>
        <begin position="345"/>
        <end position="373"/>
    </location>
</feature>
<dbReference type="GO" id="GO:0000785">
    <property type="term" value="C:chromatin"/>
    <property type="evidence" value="ECO:0007669"/>
    <property type="project" value="TreeGrafter"/>
</dbReference>
<comment type="similarity">
    <text evidence="2">Belongs to the krueppel C2H2-type zinc-finger protein family.</text>
</comment>
<keyword evidence="4" id="KW-0677">Repeat</keyword>
<dbReference type="AlphaFoldDB" id="W8CC22"/>
<dbReference type="GO" id="GO:0005667">
    <property type="term" value="C:transcription regulator complex"/>
    <property type="evidence" value="ECO:0007669"/>
    <property type="project" value="TreeGrafter"/>
</dbReference>
<evidence type="ECO:0000256" key="7">
    <source>
        <dbReference type="ARBA" id="ARBA00023242"/>
    </source>
</evidence>
<dbReference type="Gene3D" id="3.30.160.60">
    <property type="entry name" value="Classic Zinc Finger"/>
    <property type="match status" value="5"/>
</dbReference>
<reference evidence="13" key="1">
    <citation type="submission" date="2013-07" db="EMBL/GenBank/DDBJ databases">
        <authorList>
            <person name="Geib S."/>
        </authorList>
    </citation>
    <scope>NUCLEOTIDE SEQUENCE</scope>
</reference>
<comment type="function">
    <text evidence="1">May be involved in transcriptional regulation.</text>
</comment>
<protein>
    <submittedName>
        <fullName evidence="13">Zinc finger protein 544</fullName>
    </submittedName>
</protein>
<keyword evidence="7" id="KW-0539">Nucleus</keyword>
<feature type="domain" description="ZAD" evidence="12">
    <location>
        <begin position="50"/>
        <end position="141"/>
    </location>
</feature>
<keyword evidence="5 8" id="KW-0863">Zinc-finger</keyword>
<dbReference type="FunFam" id="3.30.160.60:FF:000446">
    <property type="entry name" value="Zinc finger protein"/>
    <property type="match status" value="1"/>
</dbReference>
<dbReference type="GO" id="GO:0031519">
    <property type="term" value="C:PcG protein complex"/>
    <property type="evidence" value="ECO:0007669"/>
    <property type="project" value="TreeGrafter"/>
</dbReference>
<dbReference type="GO" id="GO:0000978">
    <property type="term" value="F:RNA polymerase II cis-regulatory region sequence-specific DNA binding"/>
    <property type="evidence" value="ECO:0007669"/>
    <property type="project" value="TreeGrafter"/>
</dbReference>
<keyword evidence="6 9" id="KW-0862">Zinc</keyword>
<dbReference type="PANTHER" id="PTHR14003:SF23">
    <property type="entry name" value="ZINC FINGER PROTEIN 143"/>
    <property type="match status" value="1"/>
</dbReference>
<evidence type="ECO:0000256" key="2">
    <source>
        <dbReference type="ARBA" id="ARBA00006991"/>
    </source>
</evidence>
<feature type="non-terminal residue" evidence="13">
    <location>
        <position position="1"/>
    </location>
</feature>
<keyword evidence="3 9" id="KW-0479">Metal-binding</keyword>
<dbReference type="FunFam" id="3.30.160.60:FF:001602">
    <property type="entry name" value="Zinc finger protein 490"/>
    <property type="match status" value="1"/>
</dbReference>
<feature type="binding site" evidence="9">
    <location>
        <position position="117"/>
    </location>
    <ligand>
        <name>Zn(2+)</name>
        <dbReference type="ChEBI" id="CHEBI:29105"/>
    </ligand>
</feature>
<feature type="domain" description="C2H2-type" evidence="11">
    <location>
        <begin position="372"/>
        <end position="399"/>
    </location>
</feature>
<keyword evidence="10" id="KW-1133">Transmembrane helix</keyword>
<gene>
    <name evidence="13" type="primary">ZN544</name>
</gene>
<evidence type="ECO:0000313" key="13">
    <source>
        <dbReference type="EMBL" id="JAC02280.1"/>
    </source>
</evidence>
<feature type="domain" description="C2H2-type" evidence="11">
    <location>
        <begin position="400"/>
        <end position="427"/>
    </location>
</feature>
<dbReference type="PANTHER" id="PTHR14003">
    <property type="entry name" value="TRANSCRIPTIONAL REPRESSOR PROTEIN YY"/>
    <property type="match status" value="1"/>
</dbReference>
<dbReference type="SMART" id="SM00355">
    <property type="entry name" value="ZnF_C2H2"/>
    <property type="match status" value="7"/>
</dbReference>
<feature type="binding site" evidence="9">
    <location>
        <position position="114"/>
    </location>
    <ligand>
        <name>Zn(2+)</name>
        <dbReference type="ChEBI" id="CHEBI:29105"/>
    </ligand>
</feature>
<feature type="domain" description="C2H2-type" evidence="11">
    <location>
        <begin position="483"/>
        <end position="511"/>
    </location>
</feature>
<sequence length="628" mass="73277">SYNVIGAISAFHPSCIVFAFHLLITRFVYKQFIINKNYLHVMFTEEEVVNSCRVCRSPNQDGDYECLYAVQVVEEDGVIQAHTWQLTNTGKLYEDMLGVEIDAATMEIYPQYLCNSCDLQMRLFRKLTMRARRTLEELAKMYPPTDIKTSAVSEVHEETENAILETPNTLDEEFLENEISTLDNESNLMQSLLAETNLQAQNNYEDIKAKSYDASPIETIHFAHDTPTLESTMEEADSKEFLNDIQAVSLDNTEMRYFEEDQEASMQPTMIANQKTKQEKRREIEFVSLFEEHIAEDQEQQAREEPVEFFDVHYLEDTYSGLPINALERPKVFGDCNGGNIRRAYECKACNLEFLRRTDFLQHRKSVHDNKFPCPLCSKLLHTNDALRVHLRLHGGEPAYKCEICQRTFNQKVHFRYHMDRHNNVRNFKCTQCEKAFLSKHDLTVHTRTHTGERPYECEICGKDFLILQHLKMHRYSHTNKSFECPECKQKFISPSTLRIHQHTIHAAERRFQCEYCVKRFRRKHHLIAHYRVHQKSEMDTNNFDDYVEQGENDIDIDGYQMPASDAQTQQLAVIKEDECEYLEINADENIDNILVVDDDDEAADRQALYGADYVIGVAEECNANLTF</sequence>
<reference evidence="13" key="2">
    <citation type="journal article" date="2014" name="BMC Genomics">
        <title>A genomic perspective to assessing quality of mass-reared SIT flies used in Mediterranean fruit fly (Ceratitis capitata) eradication in California.</title>
        <authorList>
            <person name="Calla B."/>
            <person name="Hall B."/>
            <person name="Hou S."/>
            <person name="Geib S.M."/>
        </authorList>
    </citation>
    <scope>NUCLEOTIDE SEQUENCE</scope>
</reference>
<dbReference type="EMBL" id="GAMC01004276">
    <property type="protein sequence ID" value="JAC02280.1"/>
    <property type="molecule type" value="mRNA"/>
</dbReference>
<evidence type="ECO:0000256" key="5">
    <source>
        <dbReference type="ARBA" id="ARBA00022771"/>
    </source>
</evidence>
<dbReference type="PROSITE" id="PS51915">
    <property type="entry name" value="ZAD"/>
    <property type="match status" value="1"/>
</dbReference>
<evidence type="ECO:0000256" key="8">
    <source>
        <dbReference type="PROSITE-ProRule" id="PRU00042"/>
    </source>
</evidence>
<feature type="domain" description="C2H2-type" evidence="11">
    <location>
        <begin position="428"/>
        <end position="455"/>
    </location>
</feature>
<name>W8CC22_CERCA</name>
<dbReference type="InterPro" id="IPR012934">
    <property type="entry name" value="Znf_AD"/>
</dbReference>